<dbReference type="InterPro" id="IPR003156">
    <property type="entry name" value="DHHA1_dom"/>
</dbReference>
<sequence>MTKKIINLVELIKATKGKIGIVSHLNPDGDAVGSLLAFYLFLKKAGKRVIPFLKDNVPYFLDFLPGIGEIEKEITHDLDLIFLVDASEFSRTGFPEPTDTRIVRIDHHISGKAYSNYDLVVPQAPSTTSLIMKIIKKYDPSKIDKDIKTCLYTGLLTDTSSFRHSNSFKWAFKDAYNLVNNGLDVTNIASLVYERKKLKTLQLLSKALSTIMVREQVGIISVRREFLEEFGLDRSETEGFVNYPLSLDEAIVGMSMVEVDKQVWRISLRGKNKVNLAKVAESFGGGGHFNAAGCTLRGSEKEVIDSLINAIKKYKIE</sequence>
<reference evidence="3" key="1">
    <citation type="journal article" date="2020" name="mSystems">
        <title>Genome- and Community-Level Interaction Insights into Carbon Utilization and Element Cycling Functions of Hydrothermarchaeota in Hydrothermal Sediment.</title>
        <authorList>
            <person name="Zhou Z."/>
            <person name="Liu Y."/>
            <person name="Xu W."/>
            <person name="Pan J."/>
            <person name="Luo Z.H."/>
            <person name="Li M."/>
        </authorList>
    </citation>
    <scope>NUCLEOTIDE SEQUENCE [LARGE SCALE GENOMIC DNA]</scope>
    <source>
        <strain evidence="3">SpSt-69</strain>
    </source>
</reference>
<evidence type="ECO:0000259" key="1">
    <source>
        <dbReference type="Pfam" id="PF01368"/>
    </source>
</evidence>
<dbReference type="Pfam" id="PF02272">
    <property type="entry name" value="DHHA1"/>
    <property type="match status" value="1"/>
</dbReference>
<evidence type="ECO:0000313" key="3">
    <source>
        <dbReference type="EMBL" id="HGL18156.1"/>
    </source>
</evidence>
<dbReference type="AlphaFoldDB" id="A0A7V3ZZA0"/>
<dbReference type="Gene3D" id="3.90.1640.10">
    <property type="entry name" value="inorganic pyrophosphatase (n-terminal core)"/>
    <property type="match status" value="1"/>
</dbReference>
<dbReference type="Pfam" id="PF01368">
    <property type="entry name" value="DHH"/>
    <property type="match status" value="1"/>
</dbReference>
<gene>
    <name evidence="3" type="ORF">ENU66_07515</name>
</gene>
<dbReference type="EMBL" id="DTDJ01000047">
    <property type="protein sequence ID" value="HGL18156.1"/>
    <property type="molecule type" value="Genomic_DNA"/>
</dbReference>
<name>A0A7V3ZZA0_UNCW3</name>
<protein>
    <submittedName>
        <fullName evidence="3">Bifunctional oligoribonuclease/PAP phosphatase NrnA</fullName>
    </submittedName>
</protein>
<dbReference type="Gene3D" id="3.10.310.30">
    <property type="match status" value="1"/>
</dbReference>
<dbReference type="PANTHER" id="PTHR47618">
    <property type="entry name" value="BIFUNCTIONAL OLIGORIBONUCLEASE AND PAP PHOSPHATASE NRNA"/>
    <property type="match status" value="1"/>
</dbReference>
<dbReference type="InterPro" id="IPR001667">
    <property type="entry name" value="DDH_dom"/>
</dbReference>
<feature type="domain" description="DDH" evidence="1">
    <location>
        <begin position="18"/>
        <end position="154"/>
    </location>
</feature>
<dbReference type="GO" id="GO:0003676">
    <property type="term" value="F:nucleic acid binding"/>
    <property type="evidence" value="ECO:0007669"/>
    <property type="project" value="InterPro"/>
</dbReference>
<feature type="domain" description="DHHA1" evidence="2">
    <location>
        <begin position="229"/>
        <end position="314"/>
    </location>
</feature>
<comment type="caution">
    <text evidence="3">The sequence shown here is derived from an EMBL/GenBank/DDBJ whole genome shotgun (WGS) entry which is preliminary data.</text>
</comment>
<organism evidence="3">
    <name type="scientific">candidate division WOR-3 bacterium</name>
    <dbReference type="NCBI Taxonomy" id="2052148"/>
    <lineage>
        <taxon>Bacteria</taxon>
        <taxon>Bacteria division WOR-3</taxon>
    </lineage>
</organism>
<dbReference type="InterPro" id="IPR038763">
    <property type="entry name" value="DHH_sf"/>
</dbReference>
<accession>A0A7V3ZZA0</accession>
<proteinExistence type="predicted"/>
<dbReference type="InterPro" id="IPR051319">
    <property type="entry name" value="Oligoribo/pAp-PDE_c-di-AMP_PDE"/>
</dbReference>
<dbReference type="SUPFAM" id="SSF64182">
    <property type="entry name" value="DHH phosphoesterases"/>
    <property type="match status" value="1"/>
</dbReference>
<dbReference type="PANTHER" id="PTHR47618:SF1">
    <property type="entry name" value="BIFUNCTIONAL OLIGORIBONUCLEASE AND PAP PHOSPHATASE NRNA"/>
    <property type="match status" value="1"/>
</dbReference>
<evidence type="ECO:0000259" key="2">
    <source>
        <dbReference type="Pfam" id="PF02272"/>
    </source>
</evidence>